<feature type="transmembrane region" description="Helical" evidence="6">
    <location>
        <begin position="76"/>
        <end position="94"/>
    </location>
</feature>
<feature type="transmembrane region" description="Helical" evidence="6">
    <location>
        <begin position="299"/>
        <end position="325"/>
    </location>
</feature>
<organism evidence="8 9">
    <name type="scientific">Paenibacillus polymyxa</name>
    <name type="common">Bacillus polymyxa</name>
    <dbReference type="NCBI Taxonomy" id="1406"/>
    <lineage>
        <taxon>Bacteria</taxon>
        <taxon>Bacillati</taxon>
        <taxon>Bacillota</taxon>
        <taxon>Bacilli</taxon>
        <taxon>Bacillales</taxon>
        <taxon>Paenibacillaceae</taxon>
        <taxon>Paenibacillus</taxon>
    </lineage>
</organism>
<keyword evidence="4 6" id="KW-1133">Transmembrane helix</keyword>
<evidence type="ECO:0000256" key="2">
    <source>
        <dbReference type="ARBA" id="ARBA00022448"/>
    </source>
</evidence>
<comment type="subcellular location">
    <subcellularLocation>
        <location evidence="1">Cell membrane</location>
        <topology evidence="1">Multi-pass membrane protein</topology>
    </subcellularLocation>
</comment>
<evidence type="ECO:0000256" key="5">
    <source>
        <dbReference type="ARBA" id="ARBA00023136"/>
    </source>
</evidence>
<dbReference type="SUPFAM" id="SSF103473">
    <property type="entry name" value="MFS general substrate transporter"/>
    <property type="match status" value="1"/>
</dbReference>
<keyword evidence="5 6" id="KW-0472">Membrane</keyword>
<reference evidence="8" key="1">
    <citation type="submission" date="2020-12" db="EMBL/GenBank/DDBJ databases">
        <title>Paenibacillus polymyxa LMG 27872: a double-edged sword.</title>
        <authorList>
            <person name="Langendries S."/>
            <person name="Garcia Mendez S."/>
            <person name="Beirinckx S."/>
            <person name="Viaene T."/>
            <person name="Baeyen S."/>
            <person name="Goeminne G."/>
            <person name="Willems A."/>
            <person name="Debode J."/>
            <person name="Goormachtig S."/>
        </authorList>
    </citation>
    <scope>NUCLEOTIDE SEQUENCE</scope>
    <source>
        <strain evidence="8">LMG 27872</strain>
    </source>
</reference>
<accession>A0A8I1ITM1</accession>
<feature type="domain" description="Major facilitator superfamily (MFS) profile" evidence="7">
    <location>
        <begin position="11"/>
        <end position="389"/>
    </location>
</feature>
<feature type="transmembrane region" description="Helical" evidence="6">
    <location>
        <begin position="135"/>
        <end position="159"/>
    </location>
</feature>
<feature type="transmembrane region" description="Helical" evidence="6">
    <location>
        <begin position="337"/>
        <end position="358"/>
    </location>
</feature>
<proteinExistence type="predicted"/>
<feature type="transmembrane region" description="Helical" evidence="6">
    <location>
        <begin position="212"/>
        <end position="236"/>
    </location>
</feature>
<dbReference type="PROSITE" id="PS50850">
    <property type="entry name" value="MFS"/>
    <property type="match status" value="1"/>
</dbReference>
<feature type="transmembrane region" description="Helical" evidence="6">
    <location>
        <begin position="165"/>
        <end position="184"/>
    </location>
</feature>
<dbReference type="Proteomes" id="UP000650605">
    <property type="component" value="Unassembled WGS sequence"/>
</dbReference>
<keyword evidence="3 6" id="KW-0812">Transmembrane</keyword>
<dbReference type="AlphaFoldDB" id="A0A8I1ITM1"/>
<evidence type="ECO:0000256" key="3">
    <source>
        <dbReference type="ARBA" id="ARBA00022692"/>
    </source>
</evidence>
<dbReference type="GO" id="GO:0005886">
    <property type="term" value="C:plasma membrane"/>
    <property type="evidence" value="ECO:0007669"/>
    <property type="project" value="UniProtKB-SubCell"/>
</dbReference>
<dbReference type="InterPro" id="IPR052714">
    <property type="entry name" value="MFS_Exporter"/>
</dbReference>
<evidence type="ECO:0000313" key="8">
    <source>
        <dbReference type="EMBL" id="MBM0635311.1"/>
    </source>
</evidence>
<protein>
    <submittedName>
        <fullName evidence="8">MFS transporter</fullName>
    </submittedName>
</protein>
<dbReference type="RefSeq" id="WP_069011941.1">
    <property type="nucleotide sequence ID" value="NZ_JAEHFQ010000012.1"/>
</dbReference>
<feature type="transmembrane region" description="Helical" evidence="6">
    <location>
        <begin position="274"/>
        <end position="293"/>
    </location>
</feature>
<dbReference type="EMBL" id="JAEHFQ010000012">
    <property type="protein sequence ID" value="MBM0635311.1"/>
    <property type="molecule type" value="Genomic_DNA"/>
</dbReference>
<dbReference type="GO" id="GO:0022857">
    <property type="term" value="F:transmembrane transporter activity"/>
    <property type="evidence" value="ECO:0007669"/>
    <property type="project" value="InterPro"/>
</dbReference>
<dbReference type="Pfam" id="PF07690">
    <property type="entry name" value="MFS_1"/>
    <property type="match status" value="1"/>
</dbReference>
<feature type="transmembrane region" description="Helical" evidence="6">
    <location>
        <begin position="12"/>
        <end position="33"/>
    </location>
</feature>
<keyword evidence="2" id="KW-0813">Transport</keyword>
<dbReference type="InterPro" id="IPR036259">
    <property type="entry name" value="MFS_trans_sf"/>
</dbReference>
<feature type="transmembrane region" description="Helical" evidence="6">
    <location>
        <begin position="364"/>
        <end position="385"/>
    </location>
</feature>
<evidence type="ECO:0000256" key="1">
    <source>
        <dbReference type="ARBA" id="ARBA00004651"/>
    </source>
</evidence>
<comment type="caution">
    <text evidence="8">The sequence shown here is derived from an EMBL/GenBank/DDBJ whole genome shotgun (WGS) entry which is preliminary data.</text>
</comment>
<feature type="transmembrane region" description="Helical" evidence="6">
    <location>
        <begin position="242"/>
        <end position="262"/>
    </location>
</feature>
<feature type="transmembrane region" description="Helical" evidence="6">
    <location>
        <begin position="100"/>
        <end position="123"/>
    </location>
</feature>
<dbReference type="InterPro" id="IPR011701">
    <property type="entry name" value="MFS"/>
</dbReference>
<name>A0A8I1ITM1_PAEPO</name>
<dbReference type="InterPro" id="IPR020846">
    <property type="entry name" value="MFS_dom"/>
</dbReference>
<evidence type="ECO:0000259" key="7">
    <source>
        <dbReference type="PROSITE" id="PS50850"/>
    </source>
</evidence>
<feature type="transmembrane region" description="Helical" evidence="6">
    <location>
        <begin position="45"/>
        <end position="64"/>
    </location>
</feature>
<dbReference type="CDD" id="cd17489">
    <property type="entry name" value="MFS_YfcJ_like"/>
    <property type="match status" value="1"/>
</dbReference>
<evidence type="ECO:0000256" key="6">
    <source>
        <dbReference type="SAM" id="Phobius"/>
    </source>
</evidence>
<gene>
    <name evidence="8" type="ORF">JDW19_19570</name>
</gene>
<sequence length="398" mass="42966">MSVKESFWSRNFIFLMISNALLFMAFEMLMPTLPLFVESLGGSPSQIGLVTGVFMCSAILIRPFSGTLIQLLDKKYVLIIGVVICMLATGSYMLSSSLVLLLVFRLVHGFGFGIASTLYATSASDDLPPHRMGEGMGYFGVGETVAISVGPLIGIWMLHASGFNGLFSTGAIILLLSLVMSVLVRRRAPKPMSADTVQGKKKVPFKLFEKRVLLQSCLALLVGVVAGGVMSFVALFAKEQGFTNAAWFFFTVAMASFLVRLVSGRIFDTKGPAYILIPAGIVLIAAIVMVASSRTELQFLVAAVMYGLSFGAIFPALQAWAISVVGEDEREDAVGSFYNFFDLGIGGGSLVLGMVAGLTSYKTMYLFSTLLIAAYLIIFVTYIVLDKKKKKSHNTLNV</sequence>
<dbReference type="PANTHER" id="PTHR23531">
    <property type="entry name" value="QUINOLENE RESISTANCE PROTEIN NORA"/>
    <property type="match status" value="1"/>
</dbReference>
<evidence type="ECO:0000313" key="9">
    <source>
        <dbReference type="Proteomes" id="UP000650605"/>
    </source>
</evidence>
<dbReference type="PANTHER" id="PTHR23531:SF2">
    <property type="entry name" value="PERMEASE"/>
    <property type="match status" value="1"/>
</dbReference>
<evidence type="ECO:0000256" key="4">
    <source>
        <dbReference type="ARBA" id="ARBA00022989"/>
    </source>
</evidence>
<dbReference type="Gene3D" id="1.20.1250.20">
    <property type="entry name" value="MFS general substrate transporter like domains"/>
    <property type="match status" value="1"/>
</dbReference>